<dbReference type="RefSeq" id="WP_092484054.1">
    <property type="nucleotide sequence ID" value="NZ_FOYM01000017.1"/>
</dbReference>
<gene>
    <name evidence="1" type="ORF">SAMN05660706_11741</name>
</gene>
<dbReference type="EMBL" id="FOYM01000017">
    <property type="protein sequence ID" value="SFR08714.1"/>
    <property type="molecule type" value="Genomic_DNA"/>
</dbReference>
<dbReference type="AlphaFoldDB" id="A0A1I6DTA6"/>
<reference evidence="2" key="1">
    <citation type="submission" date="2016-10" db="EMBL/GenBank/DDBJ databases">
        <authorList>
            <person name="Varghese N."/>
            <person name="Submissions S."/>
        </authorList>
    </citation>
    <scope>NUCLEOTIDE SEQUENCE [LARGE SCALE GENOMIC DNA]</scope>
    <source>
        <strain evidence="2">DSM 3669</strain>
    </source>
</reference>
<evidence type="ECO:0000313" key="2">
    <source>
        <dbReference type="Proteomes" id="UP000199584"/>
    </source>
</evidence>
<proteinExistence type="predicted"/>
<name>A0A1I6DTA6_9FIRM</name>
<sequence length="85" mass="8677">MAVSVITGGIQVNSIRNNSKLNQGKNVSNGWSITTKTNLCVGEVGGNLNLIPSGVNILKDCDLLDGPTNNTIGPSPTGGSVVEVI</sequence>
<protein>
    <submittedName>
        <fullName evidence="1">Uncharacterized protein</fullName>
    </submittedName>
</protein>
<dbReference type="OrthoDB" id="2112719at2"/>
<accession>A0A1I6DTA6</accession>
<keyword evidence="2" id="KW-1185">Reference proteome</keyword>
<organism evidence="1 2">
    <name type="scientific">Desulfoscipio geothermicus DSM 3669</name>
    <dbReference type="NCBI Taxonomy" id="1121426"/>
    <lineage>
        <taxon>Bacteria</taxon>
        <taxon>Bacillati</taxon>
        <taxon>Bacillota</taxon>
        <taxon>Clostridia</taxon>
        <taxon>Eubacteriales</taxon>
        <taxon>Desulfallaceae</taxon>
        <taxon>Desulfoscipio</taxon>
    </lineage>
</organism>
<evidence type="ECO:0000313" key="1">
    <source>
        <dbReference type="EMBL" id="SFR08714.1"/>
    </source>
</evidence>
<dbReference type="STRING" id="39060.SAMN05660706_11741"/>
<dbReference type="Proteomes" id="UP000199584">
    <property type="component" value="Unassembled WGS sequence"/>
</dbReference>